<dbReference type="PROSITE" id="PS51833">
    <property type="entry name" value="HDOD"/>
    <property type="match status" value="1"/>
</dbReference>
<dbReference type="RefSeq" id="WP_189459332.1">
    <property type="nucleotide sequence ID" value="NZ_BMYO01000003.1"/>
</dbReference>
<dbReference type="Proteomes" id="UP000604737">
    <property type="component" value="Unassembled WGS sequence"/>
</dbReference>
<evidence type="ECO:0000313" key="3">
    <source>
        <dbReference type="Proteomes" id="UP000604737"/>
    </source>
</evidence>
<dbReference type="SUPFAM" id="SSF109604">
    <property type="entry name" value="HD-domain/PDEase-like"/>
    <property type="match status" value="1"/>
</dbReference>
<dbReference type="InterPro" id="IPR029016">
    <property type="entry name" value="GAF-like_dom_sf"/>
</dbReference>
<name>A0ABQ3GXL6_9NEIS</name>
<gene>
    <name evidence="2" type="ORF">GCM10007350_12580</name>
</gene>
<dbReference type="Pfam" id="PF08668">
    <property type="entry name" value="HDOD"/>
    <property type="match status" value="1"/>
</dbReference>
<dbReference type="PANTHER" id="PTHR33525">
    <property type="match status" value="1"/>
</dbReference>
<proteinExistence type="predicted"/>
<dbReference type="InterPro" id="IPR003018">
    <property type="entry name" value="GAF"/>
</dbReference>
<evidence type="ECO:0000259" key="1">
    <source>
        <dbReference type="PROSITE" id="PS51833"/>
    </source>
</evidence>
<protein>
    <recommendedName>
        <fullName evidence="1">HDOD domain-containing protein</fullName>
    </recommendedName>
</protein>
<dbReference type="SUPFAM" id="SSF55781">
    <property type="entry name" value="GAF domain-like"/>
    <property type="match status" value="1"/>
</dbReference>
<dbReference type="Gene3D" id="3.30.450.40">
    <property type="match status" value="1"/>
</dbReference>
<dbReference type="EMBL" id="BMYO01000003">
    <property type="protein sequence ID" value="GHD60122.1"/>
    <property type="molecule type" value="Genomic_DNA"/>
</dbReference>
<keyword evidence="3" id="KW-1185">Reference proteome</keyword>
<sequence length="704" mass="77202">MTIRLQARYEADDPLLQGAQWALHRGRNVQSGQAVLLLALPSPCDDSLCRQLLALRHPQLLTPVEVVRHSDACWLVLDDVAAEPLRQRLRREGPVAPGVAVSWVLDGLAVQQDAQSQGLALVFGESLLIDASGQPRLLPVPGSRNADALSAAADLLQQVLGNAAVQPELGELRGLVADRKGGIEAWSRGLRHWLETQGGGDATEGGTLDKLLRRMQRTSDFPALSQAISSLNQIQGGDAEHLQGLSDVVLRDFALTNKLLRLANSAIYGQYGGTISTVSRAIVILGFNTIRSLAVTVLLFEHLHDKNQAQSIKEATLRAFFSGLLARALYRRGGARDSEEVLVCGMLHHLGRLLAIYYFPDDFLRIDQRCREGRREAVAAKSVLGLDFAELGSGVARQWHFPERICRSMQTLPDGNVRPAQTEQERLRQYANLGSELLAVLDPSDHAGTGRLEHLQRRYLPATGLSLDELNTTLQEVSAQFRDYLRALGITAGNSALLHRLDELDAARLQAATDGPDTIDRARLETTLEDAAPAHAAILAAGVQDIADTLVGSFRLNDLLRMVLETMYRGIGFDRVLLCTRDPKRQAIVGRFGFGQDIARVMPGFQVELGPVADVFQVALQRNADILIEDTRDATIRDRIPAWHAQRLGARTFIVLPLVFDKQVIGLLYGDRRQAGSLRIGNEALNLLKTLRNQALMAIRSAQS</sequence>
<dbReference type="InterPro" id="IPR052340">
    <property type="entry name" value="RNase_Y/CdgJ"/>
</dbReference>
<evidence type="ECO:0000313" key="2">
    <source>
        <dbReference type="EMBL" id="GHD60122.1"/>
    </source>
</evidence>
<dbReference type="Pfam" id="PF01590">
    <property type="entry name" value="GAF"/>
    <property type="match status" value="1"/>
</dbReference>
<dbReference type="Gene3D" id="1.10.3210.10">
    <property type="entry name" value="Hypothetical protein af1432"/>
    <property type="match status" value="1"/>
</dbReference>
<organism evidence="2 3">
    <name type="scientific">Jeongeupia chitinilytica</name>
    <dbReference type="NCBI Taxonomy" id="1041641"/>
    <lineage>
        <taxon>Bacteria</taxon>
        <taxon>Pseudomonadati</taxon>
        <taxon>Pseudomonadota</taxon>
        <taxon>Betaproteobacteria</taxon>
        <taxon>Neisseriales</taxon>
        <taxon>Chitinibacteraceae</taxon>
        <taxon>Jeongeupia</taxon>
    </lineage>
</organism>
<comment type="caution">
    <text evidence="2">The sequence shown here is derived from an EMBL/GenBank/DDBJ whole genome shotgun (WGS) entry which is preliminary data.</text>
</comment>
<accession>A0ABQ3GXL6</accession>
<feature type="domain" description="HDOD" evidence="1">
    <location>
        <begin position="221"/>
        <end position="415"/>
    </location>
</feature>
<reference evidence="3" key="1">
    <citation type="journal article" date="2019" name="Int. J. Syst. Evol. Microbiol.">
        <title>The Global Catalogue of Microorganisms (GCM) 10K type strain sequencing project: providing services to taxonomists for standard genome sequencing and annotation.</title>
        <authorList>
            <consortium name="The Broad Institute Genomics Platform"/>
            <consortium name="The Broad Institute Genome Sequencing Center for Infectious Disease"/>
            <person name="Wu L."/>
            <person name="Ma J."/>
        </authorList>
    </citation>
    <scope>NUCLEOTIDE SEQUENCE [LARGE SCALE GENOMIC DNA]</scope>
    <source>
        <strain evidence="3">KCTC 23701</strain>
    </source>
</reference>
<dbReference type="PANTHER" id="PTHR33525:SF3">
    <property type="entry name" value="RIBONUCLEASE Y"/>
    <property type="match status" value="1"/>
</dbReference>
<dbReference type="InterPro" id="IPR013976">
    <property type="entry name" value="HDOD"/>
</dbReference>